<evidence type="ECO:0000313" key="7">
    <source>
        <dbReference type="Proteomes" id="UP001319921"/>
    </source>
</evidence>
<feature type="transmembrane region" description="Helical" evidence="5">
    <location>
        <begin position="72"/>
        <end position="91"/>
    </location>
</feature>
<dbReference type="KEGG" id="scas:SACC_32770"/>
<feature type="transmembrane region" description="Helical" evidence="5">
    <location>
        <begin position="217"/>
        <end position="234"/>
    </location>
</feature>
<proteinExistence type="predicted"/>
<evidence type="ECO:0000256" key="1">
    <source>
        <dbReference type="ARBA" id="ARBA00004141"/>
    </source>
</evidence>
<dbReference type="InterPro" id="IPR036259">
    <property type="entry name" value="MFS_trans_sf"/>
</dbReference>
<feature type="transmembrane region" description="Helical" evidence="5">
    <location>
        <begin position="188"/>
        <end position="211"/>
    </location>
</feature>
<feature type="transmembrane region" description="Helical" evidence="5">
    <location>
        <begin position="124"/>
        <end position="144"/>
    </location>
</feature>
<feature type="transmembrane region" description="Helical" evidence="5">
    <location>
        <begin position="322"/>
        <end position="340"/>
    </location>
</feature>
<evidence type="ECO:0000313" key="6">
    <source>
        <dbReference type="EMBL" id="BDC00261.1"/>
    </source>
</evidence>
<dbReference type="AlphaFoldDB" id="A0AAQ4CWS9"/>
<dbReference type="PANTHER" id="PTHR23508:SF10">
    <property type="entry name" value="CARBOXYLIC ACID TRANSPORTER PROTEIN HOMOLOG"/>
    <property type="match status" value="1"/>
</dbReference>
<keyword evidence="4 5" id="KW-0472">Membrane</keyword>
<feature type="transmembrane region" description="Helical" evidence="5">
    <location>
        <begin position="7"/>
        <end position="28"/>
    </location>
</feature>
<feature type="transmembrane region" description="Helical" evidence="5">
    <location>
        <begin position="300"/>
        <end position="316"/>
    </location>
</feature>
<feature type="transmembrane region" description="Helical" evidence="5">
    <location>
        <begin position="269"/>
        <end position="288"/>
    </location>
</feature>
<keyword evidence="3 5" id="KW-1133">Transmembrane helix</keyword>
<dbReference type="Gene3D" id="1.20.1250.20">
    <property type="entry name" value="MFS general substrate transporter like domains"/>
    <property type="match status" value="1"/>
</dbReference>
<protein>
    <recommendedName>
        <fullName evidence="8">MFS transporter</fullName>
    </recommendedName>
</protein>
<evidence type="ECO:0000256" key="2">
    <source>
        <dbReference type="ARBA" id="ARBA00022692"/>
    </source>
</evidence>
<feature type="transmembrane region" description="Helical" evidence="5">
    <location>
        <begin position="40"/>
        <end position="60"/>
    </location>
</feature>
<accession>A0AAQ4CWS9</accession>
<comment type="subcellular location">
    <subcellularLocation>
        <location evidence="1">Membrane</location>
        <topology evidence="1">Multi-pass membrane protein</topology>
    </subcellularLocation>
</comment>
<dbReference type="PANTHER" id="PTHR23508">
    <property type="entry name" value="CARBOXYLIC ACID TRANSPORTER PROTEIN HOMOLOG"/>
    <property type="match status" value="1"/>
</dbReference>
<keyword evidence="2 5" id="KW-0812">Transmembrane</keyword>
<feature type="transmembrane region" description="Helical" evidence="5">
    <location>
        <begin position="246"/>
        <end position="263"/>
    </location>
</feature>
<feature type="transmembrane region" description="Helical" evidence="5">
    <location>
        <begin position="150"/>
        <end position="168"/>
    </location>
</feature>
<evidence type="ECO:0000256" key="3">
    <source>
        <dbReference type="ARBA" id="ARBA00022989"/>
    </source>
</evidence>
<dbReference type="GeneID" id="68868004"/>
<feature type="transmembrane region" description="Helical" evidence="5">
    <location>
        <begin position="97"/>
        <end position="115"/>
    </location>
</feature>
<dbReference type="Proteomes" id="UP001319921">
    <property type="component" value="Chromosome"/>
</dbReference>
<reference evidence="6 7" key="1">
    <citation type="journal article" date="2022" name="Microbiol. Resour. Announc.">
        <title>Complete Genome Sequence of the Hyperthermophilic and Acidophilic Archaeon Saccharolobus caldissimus Strain HS-3T.</title>
        <authorList>
            <person name="Sakai H.D."/>
            <person name="Kurosawa N."/>
        </authorList>
    </citation>
    <scope>NUCLEOTIDE SEQUENCE [LARGE SCALE GENOMIC DNA]</scope>
    <source>
        <strain evidence="6 7">JCM32116</strain>
    </source>
</reference>
<gene>
    <name evidence="6" type="ORF">SACC_32770</name>
</gene>
<dbReference type="SUPFAM" id="SSF103473">
    <property type="entry name" value="MFS general substrate transporter"/>
    <property type="match status" value="1"/>
</dbReference>
<dbReference type="RefSeq" id="WP_229570998.1">
    <property type="nucleotide sequence ID" value="NZ_AP025226.1"/>
</dbReference>
<evidence type="ECO:0008006" key="8">
    <source>
        <dbReference type="Google" id="ProtNLM"/>
    </source>
</evidence>
<evidence type="ECO:0000256" key="4">
    <source>
        <dbReference type="ARBA" id="ARBA00023136"/>
    </source>
</evidence>
<sequence length="343" mass="36970">MLKLRKTLPIAITSIIAYALPTFVLVAPSYTVNQFNLPHWLSFLIVSIAFGGRIVGAIIYQKIIVTLGSKKVFLISMIALGTISLVSGFASNVILLTAVRFLVGVVFGISTSFAIEQAVRSDNAFIVAFTMSGWAVGWVVGAITYLTLRLWYLIALSGVVTIPFSILYSKVGSFKGKGAENVLDPPSFLSILTVFLAFEPAFILPLAPQILEKEGGISWLILGYSLSFFMYLLIPYFVKFVGNTKVMIVTILITAITGTLFFLTSIPYLVVMFNAFGLGIISLAPGIAMKYGANARNVGMATNLVAIGAVLLPVVGSIDTEIVASSITFVSMIVLLVLGLRRR</sequence>
<evidence type="ECO:0000256" key="5">
    <source>
        <dbReference type="SAM" id="Phobius"/>
    </source>
</evidence>
<dbReference type="GO" id="GO:0046943">
    <property type="term" value="F:carboxylic acid transmembrane transporter activity"/>
    <property type="evidence" value="ECO:0007669"/>
    <property type="project" value="TreeGrafter"/>
</dbReference>
<dbReference type="GO" id="GO:0005886">
    <property type="term" value="C:plasma membrane"/>
    <property type="evidence" value="ECO:0007669"/>
    <property type="project" value="TreeGrafter"/>
</dbReference>
<keyword evidence="7" id="KW-1185">Reference proteome</keyword>
<organism evidence="6 7">
    <name type="scientific">Saccharolobus caldissimus</name>
    <dbReference type="NCBI Taxonomy" id="1702097"/>
    <lineage>
        <taxon>Archaea</taxon>
        <taxon>Thermoproteota</taxon>
        <taxon>Thermoprotei</taxon>
        <taxon>Sulfolobales</taxon>
        <taxon>Sulfolobaceae</taxon>
        <taxon>Saccharolobus</taxon>
    </lineage>
</organism>
<dbReference type="EMBL" id="AP025226">
    <property type="protein sequence ID" value="BDC00261.1"/>
    <property type="molecule type" value="Genomic_DNA"/>
</dbReference>
<name>A0AAQ4CWS9_9CREN</name>